<dbReference type="EMBL" id="JAUHJR010000002">
    <property type="protein sequence ID" value="MDN4161076.1"/>
    <property type="molecule type" value="Genomic_DNA"/>
</dbReference>
<evidence type="ECO:0000256" key="1">
    <source>
        <dbReference type="SAM" id="MobiDB-lite"/>
    </source>
</evidence>
<dbReference type="RefSeq" id="WP_300959957.1">
    <property type="nucleotide sequence ID" value="NZ_JAUHJR010000002.1"/>
</dbReference>
<feature type="region of interest" description="Disordered" evidence="1">
    <location>
        <begin position="1"/>
        <end position="43"/>
    </location>
</feature>
<protein>
    <submittedName>
        <fullName evidence="2">DUF4194 domain-containing protein</fullName>
    </submittedName>
</protein>
<evidence type="ECO:0000313" key="3">
    <source>
        <dbReference type="Proteomes" id="UP001168537"/>
    </source>
</evidence>
<name>A0ABT8ET30_9ACTN</name>
<organism evidence="2 3">
    <name type="scientific">Nocardioides abyssi</name>
    <dbReference type="NCBI Taxonomy" id="3058370"/>
    <lineage>
        <taxon>Bacteria</taxon>
        <taxon>Bacillati</taxon>
        <taxon>Actinomycetota</taxon>
        <taxon>Actinomycetes</taxon>
        <taxon>Propionibacteriales</taxon>
        <taxon>Nocardioidaceae</taxon>
        <taxon>Nocardioides</taxon>
    </lineage>
</organism>
<feature type="compositionally biased region" description="Acidic residues" evidence="1">
    <location>
        <begin position="22"/>
        <end position="37"/>
    </location>
</feature>
<feature type="compositionally biased region" description="Basic and acidic residues" evidence="1">
    <location>
        <begin position="264"/>
        <end position="273"/>
    </location>
</feature>
<sequence>MSETSFGARDPDGGADNFADGLGDDFAADLDDTDDFTDTPKPESTLALFEGDRGGLSLAQRKALVVLMKNRFVSAAQRPNEWRVIREDPEAIQARLHDMFLDLHIDYRYEVAFKRQAASETGGREFPTLLHDTAYNREETILLVFLRHRFQSEQNAGHDVVTVEEDDLIAQVASFRPASDKDLHGGKRAATNAVKNLIKADVLMETNDPGRLRISPVIAVLLPLPKLHELWEWLINENSDTPVSVDAPLDDAGPDTEDEAADDLVPREEEANA</sequence>
<dbReference type="Proteomes" id="UP001168537">
    <property type="component" value="Unassembled WGS sequence"/>
</dbReference>
<reference evidence="2" key="1">
    <citation type="submission" date="2023-06" db="EMBL/GenBank/DDBJ databases">
        <title>Draft genome sequence of Nocardioides sp. SOB72.</title>
        <authorList>
            <person name="Zhang G."/>
        </authorList>
    </citation>
    <scope>NUCLEOTIDE SEQUENCE</scope>
    <source>
        <strain evidence="2">SOB72</strain>
    </source>
</reference>
<dbReference type="InterPro" id="IPR025449">
    <property type="entry name" value="JetB"/>
</dbReference>
<gene>
    <name evidence="2" type="ORF">QWY29_06875</name>
</gene>
<accession>A0ABT8ET30</accession>
<evidence type="ECO:0000313" key="2">
    <source>
        <dbReference type="EMBL" id="MDN4161076.1"/>
    </source>
</evidence>
<dbReference type="Pfam" id="PF13835">
    <property type="entry name" value="DUF4194"/>
    <property type="match status" value="1"/>
</dbReference>
<comment type="caution">
    <text evidence="2">The sequence shown here is derived from an EMBL/GenBank/DDBJ whole genome shotgun (WGS) entry which is preliminary data.</text>
</comment>
<keyword evidence="3" id="KW-1185">Reference proteome</keyword>
<feature type="region of interest" description="Disordered" evidence="1">
    <location>
        <begin position="242"/>
        <end position="273"/>
    </location>
</feature>
<feature type="compositionally biased region" description="Acidic residues" evidence="1">
    <location>
        <begin position="248"/>
        <end position="262"/>
    </location>
</feature>
<proteinExistence type="predicted"/>